<evidence type="ECO:0000256" key="2">
    <source>
        <dbReference type="ARBA" id="ARBA00023161"/>
    </source>
</evidence>
<feature type="non-terminal residue" evidence="6">
    <location>
        <position position="402"/>
    </location>
</feature>
<accession>A0AAW0SC48</accession>
<evidence type="ECO:0000256" key="5">
    <source>
        <dbReference type="SAM" id="MobiDB-lite"/>
    </source>
</evidence>
<comment type="similarity">
    <text evidence="1 4">Belongs to the SMG8 family.</text>
</comment>
<name>A0AAW0SC48_SCYPA</name>
<gene>
    <name evidence="6" type="ORF">O3P69_011831</name>
</gene>
<dbReference type="EMBL" id="JARAKH010001832">
    <property type="protein sequence ID" value="KAK8372534.1"/>
    <property type="molecule type" value="Genomic_DNA"/>
</dbReference>
<proteinExistence type="inferred from homology"/>
<evidence type="ECO:0000313" key="7">
    <source>
        <dbReference type="Proteomes" id="UP001487740"/>
    </source>
</evidence>
<dbReference type="Proteomes" id="UP001487740">
    <property type="component" value="Unassembled WGS sequence"/>
</dbReference>
<dbReference type="PANTHER" id="PTHR13091:SF0">
    <property type="entry name" value="NONSENSE-MEDIATED MRNA DECAY FACTOR SMG8"/>
    <property type="match status" value="1"/>
</dbReference>
<protein>
    <recommendedName>
        <fullName evidence="3 4">Nonsense-mediated mRNA decay factor SMG8</fullName>
    </recommendedName>
</protein>
<keyword evidence="2 4" id="KW-0866">Nonsense-mediated mRNA decay</keyword>
<keyword evidence="7" id="KW-1185">Reference proteome</keyword>
<comment type="caution">
    <text evidence="6">The sequence shown here is derived from an EMBL/GenBank/DDBJ whole genome shotgun (WGS) entry which is preliminary data.</text>
</comment>
<dbReference type="GO" id="GO:0000184">
    <property type="term" value="P:nuclear-transcribed mRNA catabolic process, nonsense-mediated decay"/>
    <property type="evidence" value="ECO:0007669"/>
    <property type="project" value="UniProtKB-UniRule"/>
</dbReference>
<dbReference type="AlphaFoldDB" id="A0AAW0SC48"/>
<dbReference type="Pfam" id="PF10220">
    <property type="entry name" value="Smg8_Smg9"/>
    <property type="match status" value="2"/>
</dbReference>
<organism evidence="6 7">
    <name type="scientific">Scylla paramamosain</name>
    <name type="common">Mud crab</name>
    <dbReference type="NCBI Taxonomy" id="85552"/>
    <lineage>
        <taxon>Eukaryota</taxon>
        <taxon>Metazoa</taxon>
        <taxon>Ecdysozoa</taxon>
        <taxon>Arthropoda</taxon>
        <taxon>Crustacea</taxon>
        <taxon>Multicrustacea</taxon>
        <taxon>Malacostraca</taxon>
        <taxon>Eumalacostraca</taxon>
        <taxon>Eucarida</taxon>
        <taxon>Decapoda</taxon>
        <taxon>Pleocyemata</taxon>
        <taxon>Brachyura</taxon>
        <taxon>Eubrachyura</taxon>
        <taxon>Portunoidea</taxon>
        <taxon>Portunidae</taxon>
        <taxon>Portuninae</taxon>
        <taxon>Scylla</taxon>
    </lineage>
</organism>
<feature type="region of interest" description="Disordered" evidence="5">
    <location>
        <begin position="95"/>
        <end position="125"/>
    </location>
</feature>
<dbReference type="InterPro" id="IPR019354">
    <property type="entry name" value="SMG8-like"/>
</dbReference>
<dbReference type="PANTHER" id="PTHR13091">
    <property type="entry name" value="AMPLIFIED IN BREAST CANCER 2-RELATED"/>
    <property type="match status" value="1"/>
</dbReference>
<comment type="function">
    <text evidence="4">Involved in nonsense-mediated decay (NMD) of mRNAs containing premature stop codons.</text>
</comment>
<evidence type="ECO:0000256" key="4">
    <source>
        <dbReference type="RuleBase" id="RU367133"/>
    </source>
</evidence>
<evidence type="ECO:0000256" key="3">
    <source>
        <dbReference type="ARBA" id="ARBA00029509"/>
    </source>
</evidence>
<evidence type="ECO:0000313" key="6">
    <source>
        <dbReference type="EMBL" id="KAK8372534.1"/>
    </source>
</evidence>
<reference evidence="6 7" key="1">
    <citation type="submission" date="2023-03" db="EMBL/GenBank/DDBJ databases">
        <title>High-quality genome of Scylla paramamosain provides insights in environmental adaptation.</title>
        <authorList>
            <person name="Zhang L."/>
        </authorList>
    </citation>
    <scope>NUCLEOTIDE SEQUENCE [LARGE SCALE GENOMIC DNA]</scope>
    <source>
        <strain evidence="6">LZ_2023a</strain>
        <tissue evidence="6">Muscle</tissue>
    </source>
</reference>
<evidence type="ECO:0000256" key="1">
    <source>
        <dbReference type="ARBA" id="ARBA00006443"/>
    </source>
</evidence>
<feature type="non-terminal residue" evidence="6">
    <location>
        <position position="1"/>
    </location>
</feature>
<sequence length="402" mass="44364">LPNGLVVSEAVDSRKSLLVLFSVSHLLLLCHPSHTFDITYIHLFRTLDAIRSKAHNHISEILRSVPGINKDWTLFGRLCARGSCFSFPLVSCPPRSREGAGGPGTGASHRARGGGGRGSTPSSPLRNLELALEDQIYRLLRKSRVITNISSSILSGVATERKRNLEHSFKIFLQQHIDQALGKGFDDNVGRHSGPSFFMVPRASVWFDAVNQIYNFYVCDLQEKDSKAKQKFDFPPVVVAKVLPLALSAYKDGLPPHYTQMHHQEKLDLALTILSGQARGPMYEEYVAQLEQACHRVWVDGRMGCEVLSLTGNTCHHPRHCVEGEEGGGGGGGERGIPTLPHSSGVTYISFCNCGRRQGQREDPFSMNDANFVFYSHLAESCCSRLDSISFPTFKPSVSDAR</sequence>